<dbReference type="AlphaFoldDB" id="A0A4Y2V6C3"/>
<comment type="caution">
    <text evidence="1">The sequence shown here is derived from an EMBL/GenBank/DDBJ whole genome shotgun (WGS) entry which is preliminary data.</text>
</comment>
<evidence type="ECO:0000313" key="2">
    <source>
        <dbReference type="Proteomes" id="UP000499080"/>
    </source>
</evidence>
<proteinExistence type="predicted"/>
<gene>
    <name evidence="1" type="ORF">AVEN_227261_1</name>
</gene>
<protein>
    <submittedName>
        <fullName evidence="1">Uncharacterized protein</fullName>
    </submittedName>
</protein>
<name>A0A4Y2V6C3_ARAVE</name>
<keyword evidence="2" id="KW-1185">Reference proteome</keyword>
<sequence length="118" mass="14039">MKVSWLQHTKFYSNFKSNYRYADLVYDMFDMLAINGSDVVETKSKSLQKSLKCRNIDTTISLELFNHIFDCYNTWTGCFQLVLGRKFPLRRNRAVIARIVGLEDRRSETLYFDIFNEK</sequence>
<reference evidence="1 2" key="1">
    <citation type="journal article" date="2019" name="Sci. Rep.">
        <title>Orb-weaving spider Araneus ventricosus genome elucidates the spidroin gene catalogue.</title>
        <authorList>
            <person name="Kono N."/>
            <person name="Nakamura H."/>
            <person name="Ohtoshi R."/>
            <person name="Moran D.A.P."/>
            <person name="Shinohara A."/>
            <person name="Yoshida Y."/>
            <person name="Fujiwara M."/>
            <person name="Mori M."/>
            <person name="Tomita M."/>
            <person name="Arakawa K."/>
        </authorList>
    </citation>
    <scope>NUCLEOTIDE SEQUENCE [LARGE SCALE GENOMIC DNA]</scope>
</reference>
<organism evidence="1 2">
    <name type="scientific">Araneus ventricosus</name>
    <name type="common">Orbweaver spider</name>
    <name type="synonym">Epeira ventricosa</name>
    <dbReference type="NCBI Taxonomy" id="182803"/>
    <lineage>
        <taxon>Eukaryota</taxon>
        <taxon>Metazoa</taxon>
        <taxon>Ecdysozoa</taxon>
        <taxon>Arthropoda</taxon>
        <taxon>Chelicerata</taxon>
        <taxon>Arachnida</taxon>
        <taxon>Araneae</taxon>
        <taxon>Araneomorphae</taxon>
        <taxon>Entelegynae</taxon>
        <taxon>Araneoidea</taxon>
        <taxon>Araneidae</taxon>
        <taxon>Araneus</taxon>
    </lineage>
</organism>
<dbReference type="Proteomes" id="UP000499080">
    <property type="component" value="Unassembled WGS sequence"/>
</dbReference>
<accession>A0A4Y2V6C3</accession>
<dbReference type="EMBL" id="BGPR01043079">
    <property type="protein sequence ID" value="GBO19616.1"/>
    <property type="molecule type" value="Genomic_DNA"/>
</dbReference>
<evidence type="ECO:0000313" key="1">
    <source>
        <dbReference type="EMBL" id="GBO19616.1"/>
    </source>
</evidence>